<evidence type="ECO:0000313" key="3">
    <source>
        <dbReference type="Proteomes" id="UP000494163"/>
    </source>
</evidence>
<feature type="non-terminal residue" evidence="2">
    <location>
        <position position="1"/>
    </location>
</feature>
<dbReference type="PROSITE" id="PS51837">
    <property type="entry name" value="LITAF"/>
    <property type="match status" value="1"/>
</dbReference>
<dbReference type="EMBL" id="CP012524">
    <property type="protein sequence ID" value="ALC42505.1"/>
    <property type="molecule type" value="Genomic_DNA"/>
</dbReference>
<protein>
    <submittedName>
        <fullName evidence="2">CG43326</fullName>
    </submittedName>
</protein>
<accession>A0A0M4ELM4</accession>
<reference evidence="2 3" key="1">
    <citation type="submission" date="2015-08" db="EMBL/GenBank/DDBJ databases">
        <title>Ancestral chromatin configuration constrains chromatin evolution on differentiating sex chromosomes in Drosophila.</title>
        <authorList>
            <person name="Zhou Q."/>
            <person name="Bachtrog D."/>
        </authorList>
    </citation>
    <scope>NUCLEOTIDE SEQUENCE [LARGE SCALE GENOMIC DNA]</scope>
    <source>
        <tissue evidence="2">Whole larvae</tissue>
    </source>
</reference>
<evidence type="ECO:0000313" key="2">
    <source>
        <dbReference type="EMBL" id="ALC42505.1"/>
    </source>
</evidence>
<dbReference type="Proteomes" id="UP000494163">
    <property type="component" value="Chromosome 2R"/>
</dbReference>
<dbReference type="InterPro" id="IPR006629">
    <property type="entry name" value="LITAF"/>
</dbReference>
<gene>
    <name evidence="2" type="ORF">Dbus_chr2Rg2084</name>
</gene>
<evidence type="ECO:0000259" key="1">
    <source>
        <dbReference type="PROSITE" id="PS51837"/>
    </source>
</evidence>
<dbReference type="Pfam" id="PF10601">
    <property type="entry name" value="zf-LITAF-like"/>
    <property type="match status" value="1"/>
</dbReference>
<name>A0A0M4ELM4_DROBS</name>
<feature type="domain" description="LITAF" evidence="1">
    <location>
        <begin position="30"/>
        <end position="120"/>
    </location>
</feature>
<proteinExistence type="predicted"/>
<dbReference type="OrthoDB" id="7985781at2759"/>
<dbReference type="AlphaFoldDB" id="A0A0M4ELM4"/>
<sequence length="122" mass="13416">IWRASCLAVAMLHELDLDAGSMTTATLELLEEPESAPQLRFYSVGPSSYRVRCPLCQQQAVTETVQMSGALGQLSCLLSAFSCCFPIFALSCVYMCLQSQLKSKRVFCSSCGGHLGFHWRPI</sequence>
<dbReference type="SMART" id="SM00714">
    <property type="entry name" value="LITAF"/>
    <property type="match status" value="1"/>
</dbReference>
<organism evidence="2 3">
    <name type="scientific">Drosophila busckii</name>
    <name type="common">Fruit fly</name>
    <dbReference type="NCBI Taxonomy" id="30019"/>
    <lineage>
        <taxon>Eukaryota</taxon>
        <taxon>Metazoa</taxon>
        <taxon>Ecdysozoa</taxon>
        <taxon>Arthropoda</taxon>
        <taxon>Hexapoda</taxon>
        <taxon>Insecta</taxon>
        <taxon>Pterygota</taxon>
        <taxon>Neoptera</taxon>
        <taxon>Endopterygota</taxon>
        <taxon>Diptera</taxon>
        <taxon>Brachycera</taxon>
        <taxon>Muscomorpha</taxon>
        <taxon>Ephydroidea</taxon>
        <taxon>Drosophilidae</taxon>
        <taxon>Drosophila</taxon>
    </lineage>
</organism>
<keyword evidence="3" id="KW-1185">Reference proteome</keyword>
<dbReference type="OMA" id="IWRASCL"/>